<comment type="pathway">
    <text evidence="1 6">Pyrimidine metabolism; UMP biosynthesis via de novo pathway; UMP from orotate: step 1/2.</text>
</comment>
<dbReference type="GO" id="GO:0004588">
    <property type="term" value="F:orotate phosphoribosyltransferase activity"/>
    <property type="evidence" value="ECO:0007669"/>
    <property type="project" value="UniProtKB-EC"/>
</dbReference>
<comment type="subunit">
    <text evidence="6">Homodimer.</text>
</comment>
<evidence type="ECO:0000256" key="7">
    <source>
        <dbReference type="SAM" id="MobiDB-lite"/>
    </source>
</evidence>
<dbReference type="PANTHER" id="PTHR19278">
    <property type="entry name" value="OROTATE PHOSPHORIBOSYLTRANSFERASE"/>
    <property type="match status" value="1"/>
</dbReference>
<evidence type="ECO:0000259" key="8">
    <source>
        <dbReference type="Pfam" id="PF00156"/>
    </source>
</evidence>
<dbReference type="EC" id="2.4.2.10" evidence="2 6"/>
<evidence type="ECO:0000256" key="4">
    <source>
        <dbReference type="ARBA" id="ARBA00022679"/>
    </source>
</evidence>
<comment type="caution">
    <text evidence="9">The sequence shown here is derived from an EMBL/GenBank/DDBJ whole genome shotgun (WGS) entry which is preliminary data.</text>
</comment>
<dbReference type="Pfam" id="PF00156">
    <property type="entry name" value="Pribosyltran"/>
    <property type="match status" value="1"/>
</dbReference>
<dbReference type="InterPro" id="IPR000836">
    <property type="entry name" value="PRTase_dom"/>
</dbReference>
<feature type="region of interest" description="Disordered" evidence="7">
    <location>
        <begin position="1"/>
        <end position="37"/>
    </location>
</feature>
<keyword evidence="5 6" id="KW-0665">Pyrimidine biosynthesis</keyword>
<gene>
    <name evidence="6" type="primary">pyrE</name>
    <name evidence="9" type="ORF">LJ725_23200</name>
</gene>
<comment type="caution">
    <text evidence="6">Lacks conserved residue(s) required for the propagation of feature annotation.</text>
</comment>
<evidence type="ECO:0000256" key="1">
    <source>
        <dbReference type="ARBA" id="ARBA00004889"/>
    </source>
</evidence>
<evidence type="ECO:0000313" key="10">
    <source>
        <dbReference type="Proteomes" id="UP001198862"/>
    </source>
</evidence>
<name>A0ABS8L1R3_9HYPH</name>
<protein>
    <recommendedName>
        <fullName evidence="2 6">Orotate phosphoribosyltransferase</fullName>
        <shortName evidence="6">OPRT</shortName>
        <shortName evidence="6">OPRTase</shortName>
        <ecNumber evidence="2 6">2.4.2.10</ecNumber>
    </recommendedName>
</protein>
<dbReference type="NCBIfam" id="NF001729">
    <property type="entry name" value="PRK00455.1-3"/>
    <property type="match status" value="1"/>
</dbReference>
<dbReference type="SUPFAM" id="SSF53271">
    <property type="entry name" value="PRTase-like"/>
    <property type="match status" value="1"/>
</dbReference>
<evidence type="ECO:0000256" key="3">
    <source>
        <dbReference type="ARBA" id="ARBA00022676"/>
    </source>
</evidence>
<dbReference type="Gene3D" id="3.40.50.2020">
    <property type="match status" value="1"/>
</dbReference>
<comment type="cofactor">
    <cofactor evidence="6">
        <name>Mg(2+)</name>
        <dbReference type="ChEBI" id="CHEBI:18420"/>
    </cofactor>
</comment>
<dbReference type="InterPro" id="IPR023031">
    <property type="entry name" value="OPRT"/>
</dbReference>
<dbReference type="InterPro" id="IPR029057">
    <property type="entry name" value="PRTase-like"/>
</dbReference>
<comment type="catalytic activity">
    <reaction evidence="6">
        <text>orotidine 5'-phosphate + diphosphate = orotate + 5-phospho-alpha-D-ribose 1-diphosphate</text>
        <dbReference type="Rhea" id="RHEA:10380"/>
        <dbReference type="ChEBI" id="CHEBI:30839"/>
        <dbReference type="ChEBI" id="CHEBI:33019"/>
        <dbReference type="ChEBI" id="CHEBI:57538"/>
        <dbReference type="ChEBI" id="CHEBI:58017"/>
        <dbReference type="EC" id="2.4.2.10"/>
    </reaction>
</comment>
<dbReference type="InterPro" id="IPR004467">
    <property type="entry name" value="Or_phspho_trans_dom"/>
</dbReference>
<keyword evidence="10" id="KW-1185">Reference proteome</keyword>
<accession>A0ABS8L1R3</accession>
<keyword evidence="3 6" id="KW-0328">Glycosyltransferase</keyword>
<feature type="binding site" evidence="6">
    <location>
        <position position="135"/>
    </location>
    <ligand>
        <name>5-phospho-alpha-D-ribose 1-diphosphate</name>
        <dbReference type="ChEBI" id="CHEBI:58017"/>
        <note>ligand shared between dimeric partners</note>
    </ligand>
</feature>
<comment type="function">
    <text evidence="6">Catalyzes the transfer of a ribosyl phosphate group from 5-phosphoribose 1-diphosphate to orotate, leading to the formation of orotidine monophosphate (OMP).</text>
</comment>
<sequence>MATKKKAKSTGPATTGKAAKKLNGKGKSDRSSGTAEARDTARLLLEIEAIHCRPENPYIFTSGRASPVYIDCRKIISFPEARAKIMAHAHKMIEKTIGWSKIDVVAGGETAGIPFAAFLAALAKKPMIYVRKQPKGFGRMAQIEGELNPGKRVLLVEDLATDGGSKLVFIEALKKAEAKVTDCFVVFHYGIFPQSIEMLAAAGVKLHALATWWDALEAAEKHKYFDEKGLVETRAFLEAPEKWSASHGGRPPVPRPLGR</sequence>
<proteinExistence type="inferred from homology"/>
<keyword evidence="4 6" id="KW-0808">Transferase</keyword>
<dbReference type="HAMAP" id="MF_01208">
    <property type="entry name" value="PyrE"/>
    <property type="match status" value="1"/>
</dbReference>
<dbReference type="RefSeq" id="WP_230553315.1">
    <property type="nucleotide sequence ID" value="NZ_JAJISD010000011.1"/>
</dbReference>
<evidence type="ECO:0000313" key="9">
    <source>
        <dbReference type="EMBL" id="MCC8431892.1"/>
    </source>
</evidence>
<feature type="binding site" evidence="6">
    <location>
        <position position="131"/>
    </location>
    <ligand>
        <name>5-phospho-alpha-D-ribose 1-diphosphate</name>
        <dbReference type="ChEBI" id="CHEBI:58017"/>
        <note>ligand shared between dimeric partners</note>
    </ligand>
</feature>
<dbReference type="Proteomes" id="UP001198862">
    <property type="component" value="Unassembled WGS sequence"/>
</dbReference>
<feature type="binding site" description="in other chain" evidence="6">
    <location>
        <position position="132"/>
    </location>
    <ligand>
        <name>5-phospho-alpha-D-ribose 1-diphosphate</name>
        <dbReference type="ChEBI" id="CHEBI:58017"/>
        <note>ligand shared between dimeric partners</note>
    </ligand>
</feature>
<feature type="compositionally biased region" description="Basic and acidic residues" evidence="7">
    <location>
        <begin position="26"/>
        <end position="37"/>
    </location>
</feature>
<evidence type="ECO:0000256" key="5">
    <source>
        <dbReference type="ARBA" id="ARBA00022975"/>
    </source>
</evidence>
<dbReference type="PANTHER" id="PTHR19278:SF9">
    <property type="entry name" value="URIDINE 5'-MONOPHOSPHATE SYNTHASE"/>
    <property type="match status" value="1"/>
</dbReference>
<evidence type="ECO:0000256" key="6">
    <source>
        <dbReference type="HAMAP-Rule" id="MF_01208"/>
    </source>
</evidence>
<organism evidence="9 10">
    <name type="scientific">Reyranella aquatilis</name>
    <dbReference type="NCBI Taxonomy" id="2035356"/>
    <lineage>
        <taxon>Bacteria</taxon>
        <taxon>Pseudomonadati</taxon>
        <taxon>Pseudomonadota</taxon>
        <taxon>Alphaproteobacteria</taxon>
        <taxon>Hyphomicrobiales</taxon>
        <taxon>Reyranellaceae</taxon>
        <taxon>Reyranella</taxon>
    </lineage>
</organism>
<feature type="binding site" evidence="6">
    <location>
        <position position="161"/>
    </location>
    <ligand>
        <name>orotate</name>
        <dbReference type="ChEBI" id="CHEBI:30839"/>
    </ligand>
</feature>
<dbReference type="NCBIfam" id="TIGR00336">
    <property type="entry name" value="pyrE"/>
    <property type="match status" value="1"/>
</dbReference>
<dbReference type="EMBL" id="JAJISD010000011">
    <property type="protein sequence ID" value="MCC8431892.1"/>
    <property type="molecule type" value="Genomic_DNA"/>
</dbReference>
<feature type="binding site" description="in other chain" evidence="6">
    <location>
        <begin position="157"/>
        <end position="165"/>
    </location>
    <ligand>
        <name>5-phospho-alpha-D-ribose 1-diphosphate</name>
        <dbReference type="ChEBI" id="CHEBI:58017"/>
        <note>ligand shared between dimeric partners</note>
    </ligand>
</feature>
<keyword evidence="6" id="KW-0460">Magnesium</keyword>
<dbReference type="CDD" id="cd06223">
    <property type="entry name" value="PRTases_typeI"/>
    <property type="match status" value="1"/>
</dbReference>
<evidence type="ECO:0000256" key="2">
    <source>
        <dbReference type="ARBA" id="ARBA00011971"/>
    </source>
</evidence>
<comment type="similarity">
    <text evidence="6">Belongs to the purine/pyrimidine phosphoribosyltransferase family. PyrE subfamily.</text>
</comment>
<reference evidence="9 10" key="1">
    <citation type="submission" date="2021-11" db="EMBL/GenBank/DDBJ databases">
        <authorList>
            <person name="Lee D.-H."/>
            <person name="Kim S.-B."/>
        </authorList>
    </citation>
    <scope>NUCLEOTIDE SEQUENCE [LARGE SCALE GENOMIC DNA]</scope>
    <source>
        <strain evidence="9 10">KCTC 52223</strain>
    </source>
</reference>
<feature type="domain" description="Phosphoribosyltransferase" evidence="8">
    <location>
        <begin position="83"/>
        <end position="187"/>
    </location>
</feature>